<proteinExistence type="predicted"/>
<reference evidence="2" key="1">
    <citation type="journal article" date="2014" name="Int. J. Syst. Evol. Microbiol.">
        <title>Complete genome of a new Firmicutes species belonging to the dominant human colonic microbiota ('Ruminococcus bicirculans') reveals two chromosomes and a selective capacity to utilize plant glucans.</title>
        <authorList>
            <consortium name="NISC Comparative Sequencing Program"/>
            <person name="Wegmann U."/>
            <person name="Louis P."/>
            <person name="Goesmann A."/>
            <person name="Henrissat B."/>
            <person name="Duncan S.H."/>
            <person name="Flint H.J."/>
        </authorList>
    </citation>
    <scope>NUCLEOTIDE SEQUENCE</scope>
    <source>
        <strain evidence="2">NBRC 103408</strain>
    </source>
</reference>
<dbReference type="PANTHER" id="PTHR48207:SF3">
    <property type="entry name" value="SUCCINATE--HYDROXYMETHYLGLUTARATE COA-TRANSFERASE"/>
    <property type="match status" value="1"/>
</dbReference>
<name>A0ABQ5U3R0_9PROT</name>
<dbReference type="Pfam" id="PF02515">
    <property type="entry name" value="CoA_transf_3"/>
    <property type="match status" value="1"/>
</dbReference>
<dbReference type="SUPFAM" id="SSF89796">
    <property type="entry name" value="CoA-transferase family III (CaiB/BaiF)"/>
    <property type="match status" value="1"/>
</dbReference>
<evidence type="ECO:0000313" key="3">
    <source>
        <dbReference type="Proteomes" id="UP001161409"/>
    </source>
</evidence>
<dbReference type="InterPro" id="IPR050483">
    <property type="entry name" value="CoA-transferase_III_domain"/>
</dbReference>
<protein>
    <submittedName>
        <fullName evidence="2">CoA transferase</fullName>
    </submittedName>
</protein>
<keyword evidence="3" id="KW-1185">Reference proteome</keyword>
<sequence length="371" mass="39743">MMLSDIRVLEIGQNLSGPFAGAILADLGATVEKIEKQDGDDARKWGPPISPDSSAIFHLMNRGKSSVVLNLKEEQGKAQLRSLIAESDILIHNMRPGTMAALGLDGQTLTAQFPHLIYCDMGAFGHKGPLRNRPGYEPLMQAFAGLVSVNGHPDGPEARIGASVVDLGTGMWTAIGALAALWNRARTGKGCIVNTSLLETALMWGASHLATYVTSGFIPARHGTGHPLLVPYQAFETQDGPLVIAPGNDRLFKALVGALGHPEWAEDPRFLNNELRRKHKEEIIGLIAGVIRPMPMAELEEKLNSAGVPNAPIRTMPQVLEDSQVQALDILQPLPGLKDVAMMALPVSFNGERPKIRSAAPAIGEVAVPRS</sequence>
<dbReference type="RefSeq" id="WP_169559153.1">
    <property type="nucleotide sequence ID" value="NZ_BSNF01000001.1"/>
</dbReference>
<gene>
    <name evidence="2" type="ORF">GCM10007924_03470</name>
</gene>
<reference evidence="2" key="2">
    <citation type="submission" date="2023-01" db="EMBL/GenBank/DDBJ databases">
        <title>Draft genome sequence of Sneathiella chinensis strain NBRC 103408.</title>
        <authorList>
            <person name="Sun Q."/>
            <person name="Mori K."/>
        </authorList>
    </citation>
    <scope>NUCLEOTIDE SEQUENCE</scope>
    <source>
        <strain evidence="2">NBRC 103408</strain>
    </source>
</reference>
<accession>A0ABQ5U3R0</accession>
<evidence type="ECO:0000313" key="2">
    <source>
        <dbReference type="EMBL" id="GLQ05126.1"/>
    </source>
</evidence>
<dbReference type="InterPro" id="IPR044855">
    <property type="entry name" value="CoA-Trfase_III_dom3_sf"/>
</dbReference>
<dbReference type="EMBL" id="BSNF01000001">
    <property type="protein sequence ID" value="GLQ05126.1"/>
    <property type="molecule type" value="Genomic_DNA"/>
</dbReference>
<dbReference type="InterPro" id="IPR003673">
    <property type="entry name" value="CoA-Trfase_fam_III"/>
</dbReference>
<dbReference type="Gene3D" id="3.30.1540.10">
    <property type="entry name" value="formyl-coa transferase, domain 3"/>
    <property type="match status" value="1"/>
</dbReference>
<dbReference type="InterPro" id="IPR023606">
    <property type="entry name" value="CoA-Trfase_III_dom_1_sf"/>
</dbReference>
<comment type="caution">
    <text evidence="2">The sequence shown here is derived from an EMBL/GenBank/DDBJ whole genome shotgun (WGS) entry which is preliminary data.</text>
</comment>
<keyword evidence="1 2" id="KW-0808">Transferase</keyword>
<organism evidence="2 3">
    <name type="scientific">Sneathiella chinensis</name>
    <dbReference type="NCBI Taxonomy" id="349750"/>
    <lineage>
        <taxon>Bacteria</taxon>
        <taxon>Pseudomonadati</taxon>
        <taxon>Pseudomonadota</taxon>
        <taxon>Alphaproteobacteria</taxon>
        <taxon>Sneathiellales</taxon>
        <taxon>Sneathiellaceae</taxon>
        <taxon>Sneathiella</taxon>
    </lineage>
</organism>
<dbReference type="Proteomes" id="UP001161409">
    <property type="component" value="Unassembled WGS sequence"/>
</dbReference>
<dbReference type="Gene3D" id="3.40.50.10540">
    <property type="entry name" value="Crotonobetainyl-coa:carnitine coa-transferase, domain 1"/>
    <property type="match status" value="1"/>
</dbReference>
<dbReference type="GO" id="GO:0016740">
    <property type="term" value="F:transferase activity"/>
    <property type="evidence" value="ECO:0007669"/>
    <property type="project" value="UniProtKB-KW"/>
</dbReference>
<dbReference type="PANTHER" id="PTHR48207">
    <property type="entry name" value="SUCCINATE--HYDROXYMETHYLGLUTARATE COA-TRANSFERASE"/>
    <property type="match status" value="1"/>
</dbReference>
<evidence type="ECO:0000256" key="1">
    <source>
        <dbReference type="ARBA" id="ARBA00022679"/>
    </source>
</evidence>